<dbReference type="OrthoDB" id="5970161at2759"/>
<organism evidence="1 2">
    <name type="scientific">Ignelater luminosus</name>
    <name type="common">Cucubano</name>
    <name type="synonym">Pyrophorus luminosus</name>
    <dbReference type="NCBI Taxonomy" id="2038154"/>
    <lineage>
        <taxon>Eukaryota</taxon>
        <taxon>Metazoa</taxon>
        <taxon>Ecdysozoa</taxon>
        <taxon>Arthropoda</taxon>
        <taxon>Hexapoda</taxon>
        <taxon>Insecta</taxon>
        <taxon>Pterygota</taxon>
        <taxon>Neoptera</taxon>
        <taxon>Endopterygota</taxon>
        <taxon>Coleoptera</taxon>
        <taxon>Polyphaga</taxon>
        <taxon>Elateriformia</taxon>
        <taxon>Elateroidea</taxon>
        <taxon>Elateridae</taxon>
        <taxon>Agrypninae</taxon>
        <taxon>Pyrophorini</taxon>
        <taxon>Ignelater</taxon>
    </lineage>
</organism>
<dbReference type="AlphaFoldDB" id="A0A8K0D1Q2"/>
<proteinExistence type="predicted"/>
<dbReference type="Proteomes" id="UP000801492">
    <property type="component" value="Unassembled WGS sequence"/>
</dbReference>
<comment type="caution">
    <text evidence="1">The sequence shown here is derived from an EMBL/GenBank/DDBJ whole genome shotgun (WGS) entry which is preliminary data.</text>
</comment>
<name>A0A8K0D1Q2_IGNLU</name>
<evidence type="ECO:0000313" key="2">
    <source>
        <dbReference type="Proteomes" id="UP000801492"/>
    </source>
</evidence>
<protein>
    <submittedName>
        <fullName evidence="1">Uncharacterized protein</fullName>
    </submittedName>
</protein>
<reference evidence="1" key="1">
    <citation type="submission" date="2019-08" db="EMBL/GenBank/DDBJ databases">
        <title>The genome of the North American firefly Photinus pyralis.</title>
        <authorList>
            <consortium name="Photinus pyralis genome working group"/>
            <person name="Fallon T.R."/>
            <person name="Sander Lower S.E."/>
            <person name="Weng J.-K."/>
        </authorList>
    </citation>
    <scope>NUCLEOTIDE SEQUENCE</scope>
    <source>
        <strain evidence="1">TRF0915ILg1</strain>
        <tissue evidence="1">Whole body</tissue>
    </source>
</reference>
<accession>A0A8K0D1Q2</accession>
<keyword evidence="2" id="KW-1185">Reference proteome</keyword>
<evidence type="ECO:0000313" key="1">
    <source>
        <dbReference type="EMBL" id="KAF2895526.1"/>
    </source>
</evidence>
<dbReference type="EMBL" id="VTPC01005838">
    <property type="protein sequence ID" value="KAF2895526.1"/>
    <property type="molecule type" value="Genomic_DNA"/>
</dbReference>
<sequence>MEFLTLLELKIKEQRYDVTFYIWNFNSPATIHSLTIKNCDTLRLSFTCSSENKPIQWLKIQNIRYLEILQPTVSHNPPQIYFENIGHVETIPRHTFVQIKKTVHKPSCVVPANDLNGIFFKNVHIGTIETEAFKNLTDMKQFSWFNVSVARINLNAIYLSFENGARGSMDKCTLEVVEPIAMRIIGEGFTISRGTIGALWGSGINGTIYEFRFSNNTVGTIQANGIAILALNVEIVDNTFQMLESGAFQKISPGLLHDSRRNFGKLMFSYKFSNNVLQHVEDGGIRPDIIAYKNVAAEVIFSYNTLQCSCEGLTWLGADVDLGYGFSVLKDFNTMILDPRNSNMCTFTPSTVRVSFEKCGTKGFTCETSKEISNKVDVVYQCANNTGHGQDITFYVWSFNSPGTITSLTIKNCETLRLSFTCTGENKPIQWLKIQNITYLEIMPAAIANHNPPQIYLENVSFMETLPRDTFTQVKRTAYKPGCINPVNDLNGIFFKNVNIGTIETEAFKTLIDMRNFSWYNVSVKKVNLNAIHLTFEDGARAYMNKCNLDIVEPMGIRITGDGLSITRGRVGNMWGSGINGTIYDFAFNNNTVCNIQSGAISILALNVEMVDNDFQSIESGAFQKISPGLLHDSRRNFGTLMFSYKFSNNLVQRVEDGGIKPDIIAYKNVAAEVTYTDNTLQCSCEGLTWLGADVDLGYGYSVLKDFNTMILDPPNKNKCTFTPCMCFGVRSPNKKSTAAASVF</sequence>
<gene>
    <name evidence="1" type="ORF">ILUMI_10649</name>
</gene>